<evidence type="ECO:0000313" key="1">
    <source>
        <dbReference type="EMBL" id="OGC36895.1"/>
    </source>
</evidence>
<dbReference type="InterPro" id="IPR029044">
    <property type="entry name" value="Nucleotide-diphossugar_trans"/>
</dbReference>
<name>A0A1F4TVZ7_UNCSA</name>
<proteinExistence type="predicted"/>
<dbReference type="SUPFAM" id="SSF56112">
    <property type="entry name" value="Protein kinase-like (PK-like)"/>
    <property type="match status" value="1"/>
</dbReference>
<evidence type="ECO:0000313" key="2">
    <source>
        <dbReference type="Proteomes" id="UP000178951"/>
    </source>
</evidence>
<protein>
    <submittedName>
        <fullName evidence="1">Uncharacterized protein</fullName>
    </submittedName>
</protein>
<dbReference type="InterPro" id="IPR011009">
    <property type="entry name" value="Kinase-like_dom_sf"/>
</dbReference>
<organism evidence="1 2">
    <name type="scientific">candidate division WOR-1 bacterium RIFOXYB2_FULL_48_7</name>
    <dbReference type="NCBI Taxonomy" id="1802583"/>
    <lineage>
        <taxon>Bacteria</taxon>
        <taxon>Bacillati</taxon>
        <taxon>Saganbacteria</taxon>
    </lineage>
</organism>
<sequence>MRELLNDLDMRGSAIQVDRELFVCVNGSSDGTEVAALRELLSPHYKCRVNLLIVKDKTGKAAAMNVLQAEVAMAAERDKLGNPDLEPYIYFMDDDVRIGAERVEYSGIKGIVGQINRGYATAVSGNLYVDYLGIDCLHPIETFWRHLNGARKRFVVEIPQLYGAGWGCRLADYPAAGVPRSLVGEDCYLSLFFDYAGSVRSLPDVRLSVPLPETAADSCGRWLRDSVAWEQIKRYVRHNNLFPDEAIARFHERRKQAFAEITATIGALPLLHPIRLANWLNWQIRLGLEGLQKRGMVPREFSVDGLEFFRIGQSARPADVSSPYQTYCQLKAEVPAIITVLGQEKCLNEEQIDSLSDHHLTDYEKLKILEKALEDPATREKAKQAAAQNILVEQFISLIEYLEQIKQMLVDPEQVRHLFKLAGIDLVGTLTIEAIGSGKVGFSYVVRDESHAYYYKYSDVLGKDFPPIFEERAEVHQHVLANCLAAEYVGQDRVMNVLYPSLEEARDALRRPEFGSQKILHRMMIEQDVSGSYRLYDQAIINSPARFSLDPIAHRQLVGYAQVLARLHGGSLALKRKYARGEASGLVAHLQLLGDRQIVGLDPQAHKKWLATLNYMFNNVRRFINNSAGQEKLYLEQLAASRAGLASRWQRLIDASADALIEYGALGHLDYSPKNFFVGIGAEADKVKVFDFKQIGFVDPALEAATALARRLRAEWRRETVGDRDLYPETQAIIDLFVRAYLKEFSDYGGELIAGKIEKRLKEFCAFLILDMIPNESKNFKSQSTAAKALIKLAETLLG</sequence>
<dbReference type="AlphaFoldDB" id="A0A1F4TVZ7"/>
<dbReference type="SUPFAM" id="SSF53448">
    <property type="entry name" value="Nucleotide-diphospho-sugar transferases"/>
    <property type="match status" value="1"/>
</dbReference>
<dbReference type="EMBL" id="MEUF01000003">
    <property type="protein sequence ID" value="OGC36895.1"/>
    <property type="molecule type" value="Genomic_DNA"/>
</dbReference>
<gene>
    <name evidence="1" type="ORF">A2311_04245</name>
</gene>
<accession>A0A1F4TVZ7</accession>
<comment type="caution">
    <text evidence="1">The sequence shown here is derived from an EMBL/GenBank/DDBJ whole genome shotgun (WGS) entry which is preliminary data.</text>
</comment>
<reference evidence="1 2" key="1">
    <citation type="journal article" date="2016" name="Nat. Commun.">
        <title>Thousands of microbial genomes shed light on interconnected biogeochemical processes in an aquifer system.</title>
        <authorList>
            <person name="Anantharaman K."/>
            <person name="Brown C.T."/>
            <person name="Hug L.A."/>
            <person name="Sharon I."/>
            <person name="Castelle C.J."/>
            <person name="Probst A.J."/>
            <person name="Thomas B.C."/>
            <person name="Singh A."/>
            <person name="Wilkins M.J."/>
            <person name="Karaoz U."/>
            <person name="Brodie E.L."/>
            <person name="Williams K.H."/>
            <person name="Hubbard S.S."/>
            <person name="Banfield J.F."/>
        </authorList>
    </citation>
    <scope>NUCLEOTIDE SEQUENCE [LARGE SCALE GENOMIC DNA]</scope>
</reference>
<dbReference type="Proteomes" id="UP000178951">
    <property type="component" value="Unassembled WGS sequence"/>
</dbReference>
<dbReference type="CDD" id="cd00761">
    <property type="entry name" value="Glyco_tranf_GTA_type"/>
    <property type="match status" value="1"/>
</dbReference>